<protein>
    <submittedName>
        <fullName evidence="4">Globin family profile domain-containing protein</fullName>
    </submittedName>
</protein>
<keyword evidence="3" id="KW-1185">Reference proteome</keyword>
<keyword evidence="1" id="KW-0408">Iron</keyword>
<dbReference type="PANTHER" id="PTHR47768">
    <property type="entry name" value="GLOBIN RELATED-RELATED"/>
    <property type="match status" value="1"/>
</dbReference>
<name>A0A914RBZ0_PAREQ</name>
<dbReference type="GO" id="GO:0019825">
    <property type="term" value="F:oxygen binding"/>
    <property type="evidence" value="ECO:0007669"/>
    <property type="project" value="InterPro"/>
</dbReference>
<reference evidence="4" key="1">
    <citation type="submission" date="2022-11" db="UniProtKB">
        <authorList>
            <consortium name="WormBaseParasite"/>
        </authorList>
    </citation>
    <scope>IDENTIFICATION</scope>
</reference>
<dbReference type="InterPro" id="IPR053341">
    <property type="entry name" value="Oxidative_stress_globin-like"/>
</dbReference>
<dbReference type="Gene3D" id="1.10.490.10">
    <property type="entry name" value="Globins"/>
    <property type="match status" value="1"/>
</dbReference>
<keyword evidence="1" id="KW-0479">Metal-binding</keyword>
<evidence type="ECO:0000259" key="2">
    <source>
        <dbReference type="Pfam" id="PF00042"/>
    </source>
</evidence>
<keyword evidence="1" id="KW-0561">Oxygen transport</keyword>
<dbReference type="SUPFAM" id="SSF46458">
    <property type="entry name" value="Globin-like"/>
    <property type="match status" value="1"/>
</dbReference>
<dbReference type="Proteomes" id="UP000887564">
    <property type="component" value="Unplaced"/>
</dbReference>
<accession>A0A914RBZ0</accession>
<proteinExistence type="inferred from homology"/>
<evidence type="ECO:0000313" key="3">
    <source>
        <dbReference type="Proteomes" id="UP000887564"/>
    </source>
</evidence>
<evidence type="ECO:0000256" key="1">
    <source>
        <dbReference type="RuleBase" id="RU000356"/>
    </source>
</evidence>
<sequence>MTFIRSIDFILENLNQFDDVANFCRQLGRRHARYISLGFRPEYWDIFAEALTECAIDWEANFNEAPPNSKVDAHRKAFY</sequence>
<dbReference type="GO" id="GO:0020037">
    <property type="term" value="F:heme binding"/>
    <property type="evidence" value="ECO:0007669"/>
    <property type="project" value="InterPro"/>
</dbReference>
<dbReference type="AlphaFoldDB" id="A0A914RBZ0"/>
<keyword evidence="1" id="KW-0813">Transport</keyword>
<dbReference type="WBParaSite" id="PEQ_0000419601-mRNA-1">
    <property type="protein sequence ID" value="PEQ_0000419601-mRNA-1"/>
    <property type="gene ID" value="PEQ_0000419601"/>
</dbReference>
<comment type="similarity">
    <text evidence="1">Belongs to the globin family.</text>
</comment>
<dbReference type="InterPro" id="IPR009050">
    <property type="entry name" value="Globin-like_sf"/>
</dbReference>
<dbReference type="InterPro" id="IPR012292">
    <property type="entry name" value="Globin/Proto"/>
</dbReference>
<dbReference type="PANTHER" id="PTHR47768:SF2">
    <property type="entry name" value="GLOBIN-RELATED"/>
    <property type="match status" value="1"/>
</dbReference>
<organism evidence="3 4">
    <name type="scientific">Parascaris equorum</name>
    <name type="common">Equine roundworm</name>
    <dbReference type="NCBI Taxonomy" id="6256"/>
    <lineage>
        <taxon>Eukaryota</taxon>
        <taxon>Metazoa</taxon>
        <taxon>Ecdysozoa</taxon>
        <taxon>Nematoda</taxon>
        <taxon>Chromadorea</taxon>
        <taxon>Rhabditida</taxon>
        <taxon>Spirurina</taxon>
        <taxon>Ascaridomorpha</taxon>
        <taxon>Ascaridoidea</taxon>
        <taxon>Ascarididae</taxon>
        <taxon>Parascaris</taxon>
    </lineage>
</organism>
<dbReference type="InterPro" id="IPR000971">
    <property type="entry name" value="Globin"/>
</dbReference>
<dbReference type="GO" id="GO:0005344">
    <property type="term" value="F:oxygen carrier activity"/>
    <property type="evidence" value="ECO:0007669"/>
    <property type="project" value="UniProtKB-KW"/>
</dbReference>
<dbReference type="Pfam" id="PF00042">
    <property type="entry name" value="Globin"/>
    <property type="match status" value="1"/>
</dbReference>
<evidence type="ECO:0000313" key="4">
    <source>
        <dbReference type="WBParaSite" id="PEQ_0000419601-mRNA-1"/>
    </source>
</evidence>
<feature type="domain" description="Globin" evidence="2">
    <location>
        <begin position="4"/>
        <end position="54"/>
    </location>
</feature>
<keyword evidence="1" id="KW-0349">Heme</keyword>